<evidence type="ECO:0000256" key="2">
    <source>
        <dbReference type="SAM" id="SignalP"/>
    </source>
</evidence>
<name>A0A4Q1BIE9_TREME</name>
<feature type="region of interest" description="Disordered" evidence="1">
    <location>
        <begin position="69"/>
        <end position="97"/>
    </location>
</feature>
<dbReference type="InParanoid" id="A0A4Q1BIE9"/>
<evidence type="ECO:0000313" key="3">
    <source>
        <dbReference type="EMBL" id="RXK37433.1"/>
    </source>
</evidence>
<dbReference type="Proteomes" id="UP000289152">
    <property type="component" value="Unassembled WGS sequence"/>
</dbReference>
<comment type="caution">
    <text evidence="3">The sequence shown here is derived from an EMBL/GenBank/DDBJ whole genome shotgun (WGS) entry which is preliminary data.</text>
</comment>
<keyword evidence="2" id="KW-0732">Signal</keyword>
<dbReference type="AlphaFoldDB" id="A0A4Q1BIE9"/>
<feature type="chain" id="PRO_5020552469" evidence="2">
    <location>
        <begin position="24"/>
        <end position="338"/>
    </location>
</feature>
<dbReference type="EMBL" id="SDIL01000068">
    <property type="protein sequence ID" value="RXK37433.1"/>
    <property type="molecule type" value="Genomic_DNA"/>
</dbReference>
<feature type="signal peptide" evidence="2">
    <location>
        <begin position="1"/>
        <end position="23"/>
    </location>
</feature>
<proteinExistence type="predicted"/>
<reference evidence="3 4" key="1">
    <citation type="submission" date="2016-06" db="EMBL/GenBank/DDBJ databases">
        <title>Evolution of pathogenesis and genome organization in the Tremellales.</title>
        <authorList>
            <person name="Cuomo C."/>
            <person name="Litvintseva A."/>
            <person name="Heitman J."/>
            <person name="Chen Y."/>
            <person name="Sun S."/>
            <person name="Springer D."/>
            <person name="Dromer F."/>
            <person name="Young S."/>
            <person name="Zeng Q."/>
            <person name="Chapman S."/>
            <person name="Gujja S."/>
            <person name="Saif S."/>
            <person name="Birren B."/>
        </authorList>
    </citation>
    <scope>NUCLEOTIDE SEQUENCE [LARGE SCALE GENOMIC DNA]</scope>
    <source>
        <strain evidence="3 4">ATCC 28783</strain>
    </source>
</reference>
<sequence>MSSTSKVISLFVLLSYLQTGVLGIPAPAPHRRWTLSIDITHSPLIPKDEHNLNPPSRFTALDAQNLLPRSPIPPIQDDQPLSLSHGHSPIPNSNYHSQETQMSHLNDEEYLQSKRSMREQRDISLLGGAVTDLIVDPSQIIDNSTEVACAATPVPYAYYYIKSSSTGNFLALRSDGGLAPDATEPYAWSVAELNSADNDGQIGGTVSVVAACSGARRTLEAPGTGNCICPKWDPSVMAEHWAVMYSCAQPPVAFSKTLWFFNPNKDKPCGSSFSNVTNCQGTFELIPTNHMLDNQTLALSSSLPGVQTAYEEFPWGGQLVPWSKGDSSQGWEVWNAWA</sequence>
<evidence type="ECO:0000256" key="1">
    <source>
        <dbReference type="SAM" id="MobiDB-lite"/>
    </source>
</evidence>
<gene>
    <name evidence="3" type="ORF">M231_05256</name>
</gene>
<protein>
    <submittedName>
        <fullName evidence="3">Uncharacterized protein</fullName>
    </submittedName>
</protein>
<accession>A0A4Q1BIE9</accession>
<dbReference type="VEuPathDB" id="FungiDB:TREMEDRAFT_65896"/>
<keyword evidence="4" id="KW-1185">Reference proteome</keyword>
<evidence type="ECO:0000313" key="4">
    <source>
        <dbReference type="Proteomes" id="UP000289152"/>
    </source>
</evidence>
<organism evidence="3 4">
    <name type="scientific">Tremella mesenterica</name>
    <name type="common">Jelly fungus</name>
    <dbReference type="NCBI Taxonomy" id="5217"/>
    <lineage>
        <taxon>Eukaryota</taxon>
        <taxon>Fungi</taxon>
        <taxon>Dikarya</taxon>
        <taxon>Basidiomycota</taxon>
        <taxon>Agaricomycotina</taxon>
        <taxon>Tremellomycetes</taxon>
        <taxon>Tremellales</taxon>
        <taxon>Tremellaceae</taxon>
        <taxon>Tremella</taxon>
    </lineage>
</organism>